<accession>A0A1R4G1X5</accession>
<comment type="similarity">
    <text evidence="1">Belongs to the asp23 family.</text>
</comment>
<dbReference type="InterPro" id="IPR005531">
    <property type="entry name" value="Asp23"/>
</dbReference>
<dbReference type="PANTHER" id="PTHR34297:SF3">
    <property type="entry name" value="ALKALINE SHOCK PROTEIN 23"/>
    <property type="match status" value="1"/>
</dbReference>
<dbReference type="AlphaFoldDB" id="A0A1R4G1X5"/>
<evidence type="ECO:0000256" key="1">
    <source>
        <dbReference type="ARBA" id="ARBA00005721"/>
    </source>
</evidence>
<reference evidence="3 4" key="1">
    <citation type="submission" date="2017-02" db="EMBL/GenBank/DDBJ databases">
        <authorList>
            <person name="Peterson S.W."/>
        </authorList>
    </citation>
    <scope>NUCLEOTIDE SEQUENCE [LARGE SCALE GENOMIC DNA]</scope>
    <source>
        <strain evidence="3 4">B Ar 00.02</strain>
    </source>
</reference>
<name>A0A1R4G1X5_9MICC</name>
<dbReference type="Pfam" id="PF03780">
    <property type="entry name" value="Asp23"/>
    <property type="match status" value="1"/>
</dbReference>
<feature type="region of interest" description="Disordered" evidence="2">
    <location>
        <begin position="127"/>
        <end position="163"/>
    </location>
</feature>
<dbReference type="Proteomes" id="UP000195913">
    <property type="component" value="Unassembled WGS sequence"/>
</dbReference>
<dbReference type="PANTHER" id="PTHR34297">
    <property type="entry name" value="HYPOTHETICAL CYTOSOLIC PROTEIN-RELATED"/>
    <property type="match status" value="1"/>
</dbReference>
<organism evidence="3 4">
    <name type="scientific">Arthrobacter rhombi</name>
    <dbReference type="NCBI Taxonomy" id="71253"/>
    <lineage>
        <taxon>Bacteria</taxon>
        <taxon>Bacillati</taxon>
        <taxon>Actinomycetota</taxon>
        <taxon>Actinomycetes</taxon>
        <taxon>Micrococcales</taxon>
        <taxon>Micrococcaceae</taxon>
        <taxon>Arthrobacter</taxon>
    </lineage>
</organism>
<proteinExistence type="inferred from homology"/>
<dbReference type="EMBL" id="FUHW01000026">
    <property type="protein sequence ID" value="SJM62131.1"/>
    <property type="molecule type" value="Genomic_DNA"/>
</dbReference>
<sequence>MNQPEQTSAQPAATGTTTITDTAAAKVAASAARSVVGVHSLGVGSSRAMGALRGAVGAGDVAQGVTAEVGQAEVAVGITLTAEHGRPLQQIAEEVRAAVYTAVEALTGLQVIEVNIEIADVRSAEVAGPAAAGPAVPEMPSRAPTTGSGSTDDPDTPERLEQP</sequence>
<gene>
    <name evidence="3" type="ORF">FM101_07165</name>
</gene>
<protein>
    <submittedName>
        <fullName evidence="3">Alkaline shock protein 23</fullName>
    </submittedName>
</protein>
<evidence type="ECO:0000313" key="4">
    <source>
        <dbReference type="Proteomes" id="UP000195913"/>
    </source>
</evidence>
<feature type="compositionally biased region" description="Low complexity" evidence="2">
    <location>
        <begin position="127"/>
        <end position="151"/>
    </location>
</feature>
<evidence type="ECO:0000256" key="2">
    <source>
        <dbReference type="SAM" id="MobiDB-lite"/>
    </source>
</evidence>
<evidence type="ECO:0000313" key="3">
    <source>
        <dbReference type="EMBL" id="SJM62131.1"/>
    </source>
</evidence>
<keyword evidence="4" id="KW-1185">Reference proteome</keyword>
<dbReference type="RefSeq" id="WP_086997534.1">
    <property type="nucleotide sequence ID" value="NZ_FUHW01000026.1"/>
</dbReference>